<evidence type="ECO:0000313" key="3">
    <source>
        <dbReference type="EMBL" id="EWM26852.1"/>
    </source>
</evidence>
<dbReference type="OrthoDB" id="21330at2759"/>
<dbReference type="AlphaFoldDB" id="W7TLC1"/>
<feature type="compositionally biased region" description="Gly residues" evidence="2">
    <location>
        <begin position="188"/>
        <end position="199"/>
    </location>
</feature>
<comment type="similarity">
    <text evidence="1">Belongs to the Iojap/RsfS family.</text>
</comment>
<feature type="region of interest" description="Disordered" evidence="2">
    <location>
        <begin position="33"/>
        <end position="65"/>
    </location>
</feature>
<dbReference type="Gene3D" id="3.30.460.10">
    <property type="entry name" value="Beta Polymerase, domain 2"/>
    <property type="match status" value="1"/>
</dbReference>
<proteinExistence type="inferred from homology"/>
<evidence type="ECO:0000313" key="4">
    <source>
        <dbReference type="Proteomes" id="UP000019335"/>
    </source>
</evidence>
<dbReference type="Proteomes" id="UP000019335">
    <property type="component" value="Chromosome 8"/>
</dbReference>
<keyword evidence="4" id="KW-1185">Reference proteome</keyword>
<protein>
    <submittedName>
        <fullName evidence="3">Iojap-like protein</fullName>
    </submittedName>
</protein>
<feature type="region of interest" description="Disordered" evidence="2">
    <location>
        <begin position="409"/>
        <end position="452"/>
    </location>
</feature>
<sequence>MLSTTTKLMLRRSAVGRRDTSLWSSAGKITVRSLASDSKDVSNGSRGRSKTSFSSTVSPSWPPSRQEMARMFEAGYESYEKNERKGMGRSAMAWKEDGHDEAGGQEGSQGGAGGGSLSPHHDGYDATEMTRQRMELSKATTAATLARTDAKYLNEEERKAHDAEMKALHAGIVAGGGGEDPDDSPSATGGGNHGLGGRGSGREGEGTKGGAVAKAQAGSNSDPEKSLEKWTWARPSRLAQEEAQGRKTSRAGAIPVLPRTLLRPAEVVEALVALGGEDVASVDIRGKGNFNAEAMIFASGRSGGHLRRMADTVVGALKARGIEEMEAPGVTGAEGYDCEDWMIVDGGNVIVHLMEPSQRAALGLEGFWGEGEEGRKGGRVGDLVMPVAATASEEAWSQAHDALLERYPADEEYAPEREEEARRERELRRVLGPGGKGMGERRRRRKVVGGGR</sequence>
<dbReference type="InterPro" id="IPR043519">
    <property type="entry name" value="NT_sf"/>
</dbReference>
<dbReference type="InterPro" id="IPR004394">
    <property type="entry name" value="Iojap/RsfS/C7orf30"/>
</dbReference>
<dbReference type="GO" id="GO:0043023">
    <property type="term" value="F:ribosomal large subunit binding"/>
    <property type="evidence" value="ECO:0007669"/>
    <property type="project" value="TreeGrafter"/>
</dbReference>
<dbReference type="Pfam" id="PF02410">
    <property type="entry name" value="RsfS"/>
    <property type="match status" value="1"/>
</dbReference>
<feature type="compositionally biased region" description="Basic and acidic residues" evidence="2">
    <location>
        <begin position="409"/>
        <end position="429"/>
    </location>
</feature>
<organism evidence="3 4">
    <name type="scientific">Nannochloropsis gaditana</name>
    <dbReference type="NCBI Taxonomy" id="72520"/>
    <lineage>
        <taxon>Eukaryota</taxon>
        <taxon>Sar</taxon>
        <taxon>Stramenopiles</taxon>
        <taxon>Ochrophyta</taxon>
        <taxon>Eustigmatophyceae</taxon>
        <taxon>Eustigmatales</taxon>
        <taxon>Monodopsidaceae</taxon>
        <taxon>Nannochloropsis</taxon>
    </lineage>
</organism>
<comment type="caution">
    <text evidence="3">The sequence shown here is derived from an EMBL/GenBank/DDBJ whole genome shotgun (WGS) entry which is preliminary data.</text>
</comment>
<evidence type="ECO:0000256" key="1">
    <source>
        <dbReference type="ARBA" id="ARBA00010574"/>
    </source>
</evidence>
<reference evidence="3 4" key="1">
    <citation type="journal article" date="2014" name="Mol. Plant">
        <title>Chromosome Scale Genome Assembly and Transcriptome Profiling of Nannochloropsis gaditana in Nitrogen Depletion.</title>
        <authorList>
            <person name="Corteggiani Carpinelli E."/>
            <person name="Telatin A."/>
            <person name="Vitulo N."/>
            <person name="Forcato C."/>
            <person name="D'Angelo M."/>
            <person name="Schiavon R."/>
            <person name="Vezzi A."/>
            <person name="Giacometti G.M."/>
            <person name="Morosinotto T."/>
            <person name="Valle G."/>
        </authorList>
    </citation>
    <scope>NUCLEOTIDE SEQUENCE [LARGE SCALE GENOMIC DNA]</scope>
    <source>
        <strain evidence="3 4">B-31</strain>
    </source>
</reference>
<dbReference type="NCBIfam" id="TIGR00090">
    <property type="entry name" value="rsfS_iojap_ybeB"/>
    <property type="match status" value="1"/>
</dbReference>
<dbReference type="GO" id="GO:0090071">
    <property type="term" value="P:negative regulation of ribosome biogenesis"/>
    <property type="evidence" value="ECO:0007669"/>
    <property type="project" value="TreeGrafter"/>
</dbReference>
<feature type="region of interest" description="Disordered" evidence="2">
    <location>
        <begin position="172"/>
        <end position="251"/>
    </location>
</feature>
<gene>
    <name evidence="3" type="ORF">Naga_100097g19</name>
</gene>
<accession>W7TLC1</accession>
<feature type="compositionally biased region" description="Basic residues" evidence="2">
    <location>
        <begin position="441"/>
        <end position="452"/>
    </location>
</feature>
<dbReference type="GO" id="GO:0017148">
    <property type="term" value="P:negative regulation of translation"/>
    <property type="evidence" value="ECO:0007669"/>
    <property type="project" value="TreeGrafter"/>
</dbReference>
<dbReference type="SUPFAM" id="SSF81301">
    <property type="entry name" value="Nucleotidyltransferase"/>
    <property type="match status" value="1"/>
</dbReference>
<dbReference type="PANTHER" id="PTHR21043:SF0">
    <property type="entry name" value="MITOCHONDRIAL ASSEMBLY OF RIBOSOMAL LARGE SUBUNIT PROTEIN 1"/>
    <property type="match status" value="1"/>
</dbReference>
<dbReference type="PANTHER" id="PTHR21043">
    <property type="entry name" value="IOJAP SUPERFAMILY ORTHOLOG"/>
    <property type="match status" value="1"/>
</dbReference>
<evidence type="ECO:0000256" key="2">
    <source>
        <dbReference type="SAM" id="MobiDB-lite"/>
    </source>
</evidence>
<feature type="region of interest" description="Disordered" evidence="2">
    <location>
        <begin position="95"/>
        <end position="124"/>
    </location>
</feature>
<feature type="compositionally biased region" description="Polar residues" evidence="2">
    <location>
        <begin position="33"/>
        <end position="46"/>
    </location>
</feature>
<name>W7TLC1_9STRA</name>
<dbReference type="EMBL" id="AZIL01000602">
    <property type="protein sequence ID" value="EWM26852.1"/>
    <property type="molecule type" value="Genomic_DNA"/>
</dbReference>
<feature type="compositionally biased region" description="Gly residues" evidence="2">
    <location>
        <begin position="104"/>
        <end position="116"/>
    </location>
</feature>
<feature type="compositionally biased region" description="Low complexity" evidence="2">
    <location>
        <begin position="50"/>
        <end position="59"/>
    </location>
</feature>